<keyword evidence="6" id="KW-1185">Reference proteome</keyword>
<feature type="compositionally biased region" description="Polar residues" evidence="3">
    <location>
        <begin position="402"/>
        <end position="424"/>
    </location>
</feature>
<dbReference type="SUPFAM" id="SSF53927">
    <property type="entry name" value="Cytidine deaminase-like"/>
    <property type="match status" value="1"/>
</dbReference>
<dbReference type="PANTHER" id="PTHR11079:SF156">
    <property type="entry name" value="INACTIVE TRNA-SPECIFIC ADENOSINE DEAMINASE-LIKE PROTEIN 3-RELATED"/>
    <property type="match status" value="1"/>
</dbReference>
<feature type="compositionally biased region" description="Polar residues" evidence="3">
    <location>
        <begin position="40"/>
        <end position="49"/>
    </location>
</feature>
<feature type="compositionally biased region" description="Basic and acidic residues" evidence="3">
    <location>
        <begin position="59"/>
        <end position="78"/>
    </location>
</feature>
<feature type="domain" description="CMP/dCMP-type deaminase" evidence="4">
    <location>
        <begin position="296"/>
        <end position="507"/>
    </location>
</feature>
<dbReference type="GO" id="GO:0008033">
    <property type="term" value="P:tRNA processing"/>
    <property type="evidence" value="ECO:0007669"/>
    <property type="project" value="UniProtKB-KW"/>
</dbReference>
<sequence>MSSVPNARNCGTATAATDVLTQEMSIDGFGSSTARHDSQSVDNSHNTPAALSEHGMKRRDHDTEGQEAPCPRRHEPAKGTRQPSAFEVQDLRSGTLIPLKTTLETQPDDSTVDVYIVELPAKQANGFMNVLKTAIPERPPIDLQHLRRIAKQEHLPDHLKRSAPSTAASSVTPSPAAQTPFAPPSAVSTTTSSPAPDSPATPNPQIPLPATLQLLVGLTSQISLHDLTALLSKHLCDSLPPTNLQIQTIQVPRLAPTNEEQARQWSSQYWPTIFRRNNPFGPQPNAVQRAEDEILPHMPKWMALACQAAAEVHSSNSGEAIGAVIVESNAEDGPTAVAVAGDARWCGPGQPHSRSSINDDSDNSGRSGKSCGAGNVMTHAVMRAIGLVAAKRRTLAREQEAPTASTLDPSSSAARRLQSSETAHASDNFFDKPLNALERAYFEQDNLSSSGYLCLDLDIYLTHEPCIMCCMAILHSRFGRVVFGKKMLKTGGMAAEKADMQHLFATPSTDSSAATAPRSATTTIPANPSVETHEDAYRSPAAAANQQEVIAAGGLGYGLFWRRELNWKMLGWQWLEDGARYEDAVSLEDVHA</sequence>
<feature type="compositionally biased region" description="Pro residues" evidence="3">
    <location>
        <begin position="196"/>
        <end position="206"/>
    </location>
</feature>
<feature type="compositionally biased region" description="Low complexity" evidence="3">
    <location>
        <begin position="353"/>
        <end position="370"/>
    </location>
</feature>
<feature type="region of interest" description="Disordered" evidence="3">
    <location>
        <begin position="507"/>
        <end position="538"/>
    </location>
</feature>
<dbReference type="RefSeq" id="XP_018186315.1">
    <property type="nucleotide sequence ID" value="XM_018331251.1"/>
</dbReference>
<dbReference type="GO" id="GO:0005634">
    <property type="term" value="C:nucleus"/>
    <property type="evidence" value="ECO:0007669"/>
    <property type="project" value="TreeGrafter"/>
</dbReference>
<name>A0A165FAB1_XYLHT</name>
<feature type="compositionally biased region" description="Polar residues" evidence="3">
    <location>
        <begin position="1"/>
        <end position="24"/>
    </location>
</feature>
<dbReference type="PANTHER" id="PTHR11079">
    <property type="entry name" value="CYTOSINE DEAMINASE FAMILY MEMBER"/>
    <property type="match status" value="1"/>
</dbReference>
<dbReference type="GO" id="GO:0005737">
    <property type="term" value="C:cytoplasm"/>
    <property type="evidence" value="ECO:0007669"/>
    <property type="project" value="TreeGrafter"/>
</dbReference>
<dbReference type="Gene3D" id="3.40.140.10">
    <property type="entry name" value="Cytidine Deaminase, domain 2"/>
    <property type="match status" value="1"/>
</dbReference>
<evidence type="ECO:0000259" key="4">
    <source>
        <dbReference type="PROSITE" id="PS51747"/>
    </source>
</evidence>
<evidence type="ECO:0000256" key="3">
    <source>
        <dbReference type="SAM" id="MobiDB-lite"/>
    </source>
</evidence>
<dbReference type="Proteomes" id="UP000076632">
    <property type="component" value="Unassembled WGS sequence"/>
</dbReference>
<dbReference type="PROSITE" id="PS51747">
    <property type="entry name" value="CYT_DCMP_DEAMINASES_2"/>
    <property type="match status" value="1"/>
</dbReference>
<dbReference type="GeneID" id="28896388"/>
<feature type="compositionally biased region" description="Low complexity" evidence="3">
    <location>
        <begin position="162"/>
        <end position="195"/>
    </location>
</feature>
<protein>
    <submittedName>
        <fullName evidence="5">Cytidine deaminase-like protein</fullName>
    </submittedName>
</protein>
<dbReference type="InParanoid" id="A0A165FAB1"/>
<feature type="region of interest" description="Disordered" evidence="3">
    <location>
        <begin position="341"/>
        <end position="372"/>
    </location>
</feature>
<dbReference type="OMA" id="HEPCVAC"/>
<organism evidence="5 6">
    <name type="scientific">Xylona heveae (strain CBS 132557 / TC161)</name>
    <dbReference type="NCBI Taxonomy" id="1328760"/>
    <lineage>
        <taxon>Eukaryota</taxon>
        <taxon>Fungi</taxon>
        <taxon>Dikarya</taxon>
        <taxon>Ascomycota</taxon>
        <taxon>Pezizomycotina</taxon>
        <taxon>Xylonomycetes</taxon>
        <taxon>Xylonales</taxon>
        <taxon>Xylonaceae</taxon>
        <taxon>Xylona</taxon>
    </lineage>
</organism>
<feature type="region of interest" description="Disordered" evidence="3">
    <location>
        <begin position="1"/>
        <end position="93"/>
    </location>
</feature>
<keyword evidence="1" id="KW-0819">tRNA processing</keyword>
<feature type="region of interest" description="Disordered" evidence="3">
    <location>
        <begin position="398"/>
        <end position="424"/>
    </location>
</feature>
<evidence type="ECO:0000313" key="6">
    <source>
        <dbReference type="Proteomes" id="UP000076632"/>
    </source>
</evidence>
<accession>A0A165FAB1</accession>
<reference evidence="5 6" key="1">
    <citation type="journal article" date="2016" name="Fungal Biol.">
        <title>The genome of Xylona heveae provides a window into fungal endophytism.</title>
        <authorList>
            <person name="Gazis R."/>
            <person name="Kuo A."/>
            <person name="Riley R."/>
            <person name="LaButti K."/>
            <person name="Lipzen A."/>
            <person name="Lin J."/>
            <person name="Amirebrahimi M."/>
            <person name="Hesse C.N."/>
            <person name="Spatafora J.W."/>
            <person name="Henrissat B."/>
            <person name="Hainaut M."/>
            <person name="Grigoriev I.V."/>
            <person name="Hibbett D.S."/>
        </authorList>
    </citation>
    <scope>NUCLEOTIDE SEQUENCE [LARGE SCALE GENOMIC DNA]</scope>
    <source>
        <strain evidence="5 6">TC161</strain>
    </source>
</reference>
<feature type="compositionally biased region" description="Low complexity" evidence="3">
    <location>
        <begin position="507"/>
        <end position="526"/>
    </location>
</feature>
<dbReference type="GO" id="GO:0052717">
    <property type="term" value="F:tRNA-specific adenosine-34 deaminase activity"/>
    <property type="evidence" value="ECO:0007669"/>
    <property type="project" value="TreeGrafter"/>
</dbReference>
<gene>
    <name evidence="5" type="ORF">L228DRAFT_240517</name>
</gene>
<comment type="similarity">
    <text evidence="2">Belongs to the cytidine and deoxycytidylate deaminase family. ADAT3 subfamily.</text>
</comment>
<proteinExistence type="inferred from homology"/>
<evidence type="ECO:0000313" key="5">
    <source>
        <dbReference type="EMBL" id="KZF20760.1"/>
    </source>
</evidence>
<dbReference type="AlphaFoldDB" id="A0A165FAB1"/>
<evidence type="ECO:0000256" key="1">
    <source>
        <dbReference type="ARBA" id="ARBA00022694"/>
    </source>
</evidence>
<dbReference type="EMBL" id="KV407462">
    <property type="protein sequence ID" value="KZF20760.1"/>
    <property type="molecule type" value="Genomic_DNA"/>
</dbReference>
<dbReference type="InterPro" id="IPR002125">
    <property type="entry name" value="CMP_dCMP_dom"/>
</dbReference>
<dbReference type="Pfam" id="PF00383">
    <property type="entry name" value="dCMP_cyt_deam_1"/>
    <property type="match status" value="1"/>
</dbReference>
<dbReference type="InterPro" id="IPR016193">
    <property type="entry name" value="Cytidine_deaminase-like"/>
</dbReference>
<dbReference type="OrthoDB" id="3180714at2759"/>
<dbReference type="STRING" id="1328760.A0A165FAB1"/>
<evidence type="ECO:0000256" key="2">
    <source>
        <dbReference type="ARBA" id="ARBA00038160"/>
    </source>
</evidence>
<feature type="region of interest" description="Disordered" evidence="3">
    <location>
        <begin position="154"/>
        <end position="206"/>
    </location>
</feature>